<organism evidence="7 8">
    <name type="scientific">Effrenium voratum</name>
    <dbReference type="NCBI Taxonomy" id="2562239"/>
    <lineage>
        <taxon>Eukaryota</taxon>
        <taxon>Sar</taxon>
        <taxon>Alveolata</taxon>
        <taxon>Dinophyceae</taxon>
        <taxon>Suessiales</taxon>
        <taxon>Symbiodiniaceae</taxon>
        <taxon>Effrenium</taxon>
    </lineage>
</organism>
<dbReference type="Pfam" id="PF00642">
    <property type="entry name" value="zf-CCCH"/>
    <property type="match status" value="2"/>
</dbReference>
<keyword evidence="3 5" id="KW-0863">Zinc-finger</keyword>
<dbReference type="Gene3D" id="4.10.1000.10">
    <property type="entry name" value="Zinc finger, CCCH-type"/>
    <property type="match status" value="2"/>
</dbReference>
<evidence type="ECO:0000256" key="4">
    <source>
        <dbReference type="ARBA" id="ARBA00022833"/>
    </source>
</evidence>
<evidence type="ECO:0000313" key="8">
    <source>
        <dbReference type="Proteomes" id="UP001178507"/>
    </source>
</evidence>
<feature type="domain" description="C3H1-type" evidence="6">
    <location>
        <begin position="100"/>
        <end position="127"/>
    </location>
</feature>
<dbReference type="InterPro" id="IPR045877">
    <property type="entry name" value="ZFP36-like"/>
</dbReference>
<dbReference type="GO" id="GO:0010468">
    <property type="term" value="P:regulation of gene expression"/>
    <property type="evidence" value="ECO:0007669"/>
    <property type="project" value="UniProtKB-ARBA"/>
</dbReference>
<keyword evidence="2" id="KW-0677">Repeat</keyword>
<evidence type="ECO:0000259" key="6">
    <source>
        <dbReference type="PROSITE" id="PS50103"/>
    </source>
</evidence>
<gene>
    <name evidence="7" type="ORF">EVOR1521_LOCUS21542</name>
</gene>
<dbReference type="InterPro" id="IPR000571">
    <property type="entry name" value="Znf_CCCH"/>
</dbReference>
<dbReference type="InterPro" id="IPR036855">
    <property type="entry name" value="Znf_CCCH_sf"/>
</dbReference>
<accession>A0AA36N9E4</accession>
<keyword evidence="4 5" id="KW-0862">Zinc</keyword>
<keyword evidence="8" id="KW-1185">Reference proteome</keyword>
<evidence type="ECO:0000256" key="2">
    <source>
        <dbReference type="ARBA" id="ARBA00022737"/>
    </source>
</evidence>
<dbReference type="PANTHER" id="PTHR12547:SF18">
    <property type="entry name" value="PROTEIN TIS11"/>
    <property type="match status" value="1"/>
</dbReference>
<name>A0AA36N9E4_9DINO</name>
<dbReference type="AlphaFoldDB" id="A0AA36N9E4"/>
<evidence type="ECO:0000256" key="5">
    <source>
        <dbReference type="PROSITE-ProRule" id="PRU00723"/>
    </source>
</evidence>
<dbReference type="PROSITE" id="PS50103">
    <property type="entry name" value="ZF_C3H1"/>
    <property type="match status" value="2"/>
</dbReference>
<evidence type="ECO:0000256" key="3">
    <source>
        <dbReference type="ARBA" id="ARBA00022771"/>
    </source>
</evidence>
<evidence type="ECO:0000313" key="7">
    <source>
        <dbReference type="EMBL" id="CAJ1397549.1"/>
    </source>
</evidence>
<feature type="domain" description="C3H1-type" evidence="6">
    <location>
        <begin position="68"/>
        <end position="95"/>
    </location>
</feature>
<dbReference type="PANTHER" id="PTHR12547">
    <property type="entry name" value="CCCH ZINC FINGER/TIS11-RELATED"/>
    <property type="match status" value="1"/>
</dbReference>
<dbReference type="SMART" id="SM00356">
    <property type="entry name" value="ZnF_C3H1"/>
    <property type="match status" value="2"/>
</dbReference>
<reference evidence="7" key="1">
    <citation type="submission" date="2023-08" db="EMBL/GenBank/DDBJ databases">
        <authorList>
            <person name="Chen Y."/>
            <person name="Shah S."/>
            <person name="Dougan E. K."/>
            <person name="Thang M."/>
            <person name="Chan C."/>
        </authorList>
    </citation>
    <scope>NUCLEOTIDE SEQUENCE</scope>
</reference>
<keyword evidence="1 5" id="KW-0479">Metal-binding</keyword>
<dbReference type="Proteomes" id="UP001178507">
    <property type="component" value="Unassembled WGS sequence"/>
</dbReference>
<dbReference type="GO" id="GO:0003729">
    <property type="term" value="F:mRNA binding"/>
    <property type="evidence" value="ECO:0007669"/>
    <property type="project" value="InterPro"/>
</dbReference>
<feature type="zinc finger region" description="C3H1-type" evidence="5">
    <location>
        <begin position="68"/>
        <end position="95"/>
    </location>
</feature>
<proteinExistence type="predicted"/>
<dbReference type="SUPFAM" id="SSF90229">
    <property type="entry name" value="CCCH zinc finger"/>
    <property type="match status" value="2"/>
</dbReference>
<evidence type="ECO:0000256" key="1">
    <source>
        <dbReference type="ARBA" id="ARBA00022723"/>
    </source>
</evidence>
<dbReference type="FunFam" id="4.10.1000.10:FF:000003">
    <property type="entry name" value="Zinc finger CCCH domain-containing protein"/>
    <property type="match status" value="1"/>
</dbReference>
<dbReference type="GO" id="GO:0008270">
    <property type="term" value="F:zinc ion binding"/>
    <property type="evidence" value="ECO:0007669"/>
    <property type="project" value="UniProtKB-KW"/>
</dbReference>
<sequence length="197" mass="21662">MTILPAKVLTGEALLSGFRPASEVLAARWLGLWPATWVSLGSHRWGFDSACESYLLLMGAKAQLRKSLWKTQLCKFWSSGQCHNGASCSFAHSQEELLRPQAPRLCRRYDRGFCNKGAKCQFAHGSQEPTGQLKDPNRLSCATSAASSANSSTGSTREDSEQVCMLLSQALQDSDEQTGSPDEGQRPAARIKWYFNV</sequence>
<feature type="zinc finger region" description="C3H1-type" evidence="5">
    <location>
        <begin position="100"/>
        <end position="127"/>
    </location>
</feature>
<dbReference type="EMBL" id="CAUJNA010003269">
    <property type="protein sequence ID" value="CAJ1397549.1"/>
    <property type="molecule type" value="Genomic_DNA"/>
</dbReference>
<protein>
    <recommendedName>
        <fullName evidence="6">C3H1-type domain-containing protein</fullName>
    </recommendedName>
</protein>
<dbReference type="GO" id="GO:0051252">
    <property type="term" value="P:regulation of RNA metabolic process"/>
    <property type="evidence" value="ECO:0007669"/>
    <property type="project" value="UniProtKB-ARBA"/>
</dbReference>
<comment type="caution">
    <text evidence="7">The sequence shown here is derived from an EMBL/GenBank/DDBJ whole genome shotgun (WGS) entry which is preliminary data.</text>
</comment>